<dbReference type="InterPro" id="IPR017896">
    <property type="entry name" value="4Fe4S_Fe-S-bd"/>
</dbReference>
<dbReference type="Pfam" id="PF00248">
    <property type="entry name" value="Aldo_ket_red"/>
    <property type="match status" value="1"/>
</dbReference>
<name>A0A4R3JND0_9FIRM</name>
<dbReference type="InterPro" id="IPR053135">
    <property type="entry name" value="AKR2_Oxidoreductase"/>
</dbReference>
<evidence type="ECO:0000256" key="3">
    <source>
        <dbReference type="ARBA" id="ARBA00023014"/>
    </source>
</evidence>
<accession>A0A4R3JND0</accession>
<reference evidence="6 7" key="2">
    <citation type="submission" date="2019-03" db="EMBL/GenBank/DDBJ databases">
        <title>Genomic Encyclopedia of Type Strains, Phase IV (KMG-IV): sequencing the most valuable type-strain genomes for metagenomic binning, comparative biology and taxonomic classification.</title>
        <authorList>
            <person name="Goeker M."/>
        </authorList>
    </citation>
    <scope>NUCLEOTIDE SEQUENCE [LARGE SCALE GENOMIC DNA]</scope>
    <source>
        <strain evidence="6 7">DSM 103426</strain>
    </source>
</reference>
<dbReference type="PROSITE" id="PS51257">
    <property type="entry name" value="PROKAR_LIPOPROTEIN"/>
    <property type="match status" value="1"/>
</dbReference>
<gene>
    <name evidence="6" type="ORF">EDD74_11258</name>
    <name evidence="5" type="ORF">FAEUMB_20440</name>
</gene>
<dbReference type="EMBL" id="SLZV01000012">
    <property type="protein sequence ID" value="TCS68018.1"/>
    <property type="molecule type" value="Genomic_DNA"/>
</dbReference>
<keyword evidence="1" id="KW-0479">Metal-binding</keyword>
<evidence type="ECO:0000313" key="5">
    <source>
        <dbReference type="EMBL" id="GBU05503.1"/>
    </source>
</evidence>
<dbReference type="PANTHER" id="PTHR43312">
    <property type="entry name" value="D-THREO-ALDOSE 1-DEHYDROGENASE"/>
    <property type="match status" value="1"/>
</dbReference>
<dbReference type="InterPro" id="IPR020471">
    <property type="entry name" value="AKR"/>
</dbReference>
<dbReference type="RefSeq" id="WP_116441854.1">
    <property type="nucleotide sequence ID" value="NZ_BHEO01000008.1"/>
</dbReference>
<evidence type="ECO:0000259" key="4">
    <source>
        <dbReference type="PROSITE" id="PS51379"/>
    </source>
</evidence>
<dbReference type="InterPro" id="IPR023210">
    <property type="entry name" value="NADP_OxRdtase_dom"/>
</dbReference>
<proteinExistence type="predicted"/>
<dbReference type="SUPFAM" id="SSF51430">
    <property type="entry name" value="NAD(P)-linked oxidoreductase"/>
    <property type="match status" value="1"/>
</dbReference>
<reference evidence="5 8" key="1">
    <citation type="journal article" date="2018" name="Int. J. Syst. Evol. Microbiol.">
        <title>Draft Genome Sequence of Faecalimonas umbilicata JCM 30896T, an Acetate-Producing Bacterium Isolated from Human Feces.</title>
        <authorList>
            <person name="Sakamoto M."/>
            <person name="Ikeyama N."/>
            <person name="Yuki M."/>
            <person name="Ohkuma M."/>
        </authorList>
    </citation>
    <scope>NUCLEOTIDE SEQUENCE [LARGE SCALE GENOMIC DNA]</scope>
    <source>
        <strain evidence="5 8">EGH7</strain>
    </source>
</reference>
<dbReference type="PROSITE" id="PS51379">
    <property type="entry name" value="4FE4S_FER_2"/>
    <property type="match status" value="1"/>
</dbReference>
<evidence type="ECO:0000256" key="1">
    <source>
        <dbReference type="ARBA" id="ARBA00022723"/>
    </source>
</evidence>
<keyword evidence="2" id="KW-0408">Iron</keyword>
<dbReference type="EMBL" id="BHEO01000008">
    <property type="protein sequence ID" value="GBU05503.1"/>
    <property type="molecule type" value="Genomic_DNA"/>
</dbReference>
<dbReference type="AlphaFoldDB" id="A0A4R3JND0"/>
<dbReference type="Pfam" id="PF13187">
    <property type="entry name" value="Fer4_9"/>
    <property type="match status" value="1"/>
</dbReference>
<evidence type="ECO:0000313" key="6">
    <source>
        <dbReference type="EMBL" id="TCS68018.1"/>
    </source>
</evidence>
<dbReference type="PANTHER" id="PTHR43312:SF2">
    <property type="entry name" value="OXIDOREDUCTASE"/>
    <property type="match status" value="1"/>
</dbReference>
<keyword evidence="8" id="KW-1185">Reference proteome</keyword>
<comment type="caution">
    <text evidence="6">The sequence shown here is derived from an EMBL/GenBank/DDBJ whole genome shotgun (WGS) entry which is preliminary data.</text>
</comment>
<dbReference type="CDD" id="cd19096">
    <property type="entry name" value="AKR_Fe-S_oxidoreductase"/>
    <property type="match status" value="1"/>
</dbReference>
<dbReference type="PROSITE" id="PS00198">
    <property type="entry name" value="4FE4S_FER_1"/>
    <property type="match status" value="1"/>
</dbReference>
<dbReference type="Proteomes" id="UP000294613">
    <property type="component" value="Unassembled WGS sequence"/>
</dbReference>
<keyword evidence="3" id="KW-0411">Iron-sulfur</keyword>
<dbReference type="Gene3D" id="3.30.70.20">
    <property type="match status" value="1"/>
</dbReference>
<dbReference type="PRINTS" id="PR00069">
    <property type="entry name" value="ALDKETRDTASE"/>
</dbReference>
<dbReference type="SUPFAM" id="SSF46548">
    <property type="entry name" value="alpha-helical ferredoxin"/>
    <property type="match status" value="1"/>
</dbReference>
<dbReference type="Proteomes" id="UP000702954">
    <property type="component" value="Unassembled WGS sequence"/>
</dbReference>
<dbReference type="Gene3D" id="3.20.20.100">
    <property type="entry name" value="NADP-dependent oxidoreductase domain"/>
    <property type="match status" value="1"/>
</dbReference>
<dbReference type="GO" id="GO:0046872">
    <property type="term" value="F:metal ion binding"/>
    <property type="evidence" value="ECO:0007669"/>
    <property type="project" value="UniProtKB-KW"/>
</dbReference>
<dbReference type="InterPro" id="IPR017900">
    <property type="entry name" value="4Fe4S_Fe_S_CS"/>
</dbReference>
<evidence type="ECO:0000256" key="2">
    <source>
        <dbReference type="ARBA" id="ARBA00023004"/>
    </source>
</evidence>
<dbReference type="GO" id="GO:0016491">
    <property type="term" value="F:oxidoreductase activity"/>
    <property type="evidence" value="ECO:0007669"/>
    <property type="project" value="InterPro"/>
</dbReference>
<protein>
    <submittedName>
        <fullName evidence="5">Aldo/keto reductase</fullName>
    </submittedName>
</protein>
<sequence>MEKRAFEKLGIQTSLLGFGCMRFPLTADQKIDEAEAENMIDRAIAAGVNYIDTAYPYHNGDSEPFVGRVLEKYDRDSYYLATKLPIWKLDTLEDAKKVFEEQMERLHKDYVDFYLLHALDRAKFEKVKALGIVPYLEEMRAAGKIRYLGFSFHDDYEVFEEILNYYPWDFCQIQLNYMDTEIQAGLKGYHLAEEKGIPVIVMEPVKGGMLASLPTEIEEQLTKERAQASIASWALRFVGTLPNVKVILSGMSTMGQVEDNLSIFETFEPLSEKEQKLIENTADTLKSRVKNGCTGCAYCMPCPAGVDIPGNFRIWNDQAVYQNTEQTKKKWSGMDEKAKADHCIRCGKCEKVCPQKILIRENLHQVAEELNTL</sequence>
<evidence type="ECO:0000313" key="7">
    <source>
        <dbReference type="Proteomes" id="UP000294613"/>
    </source>
</evidence>
<feature type="domain" description="4Fe-4S ferredoxin-type" evidence="4">
    <location>
        <begin position="334"/>
        <end position="363"/>
    </location>
</feature>
<dbReference type="GO" id="GO:0051536">
    <property type="term" value="F:iron-sulfur cluster binding"/>
    <property type="evidence" value="ECO:0007669"/>
    <property type="project" value="UniProtKB-KW"/>
</dbReference>
<organism evidence="6 7">
    <name type="scientific">Faecalimonas umbilicata</name>
    <dbReference type="NCBI Taxonomy" id="1912855"/>
    <lineage>
        <taxon>Bacteria</taxon>
        <taxon>Bacillati</taxon>
        <taxon>Bacillota</taxon>
        <taxon>Clostridia</taxon>
        <taxon>Lachnospirales</taxon>
        <taxon>Lachnospiraceae</taxon>
        <taxon>Faecalimonas</taxon>
    </lineage>
</organism>
<evidence type="ECO:0000313" key="8">
    <source>
        <dbReference type="Proteomes" id="UP000702954"/>
    </source>
</evidence>
<dbReference type="InterPro" id="IPR036812">
    <property type="entry name" value="NAD(P)_OxRdtase_dom_sf"/>
</dbReference>